<dbReference type="RefSeq" id="WP_182812140.1">
    <property type="nucleotide sequence ID" value="NZ_JACJFM010000062.1"/>
</dbReference>
<gene>
    <name evidence="1" type="ORF">H4O21_23565</name>
</gene>
<dbReference type="AlphaFoldDB" id="A0A839IVY6"/>
<comment type="caution">
    <text evidence="1">The sequence shown here is derived from an EMBL/GenBank/DDBJ whole genome shotgun (WGS) entry which is preliminary data.</text>
</comment>
<keyword evidence="2" id="KW-1185">Reference proteome</keyword>
<reference evidence="1 2" key="1">
    <citation type="submission" date="2020-08" db="EMBL/GenBank/DDBJ databases">
        <title>Oceanospirillum sp. nov. isolated from marine sediment.</title>
        <authorList>
            <person name="Ji X."/>
        </authorList>
    </citation>
    <scope>NUCLEOTIDE SEQUENCE [LARGE SCALE GENOMIC DNA]</scope>
    <source>
        <strain evidence="1 2">D5</strain>
    </source>
</reference>
<proteinExistence type="predicted"/>
<sequence>MKTFCIDPQSYQIHREFCTLAGCSRYLGGYPSVDAAIQFAQLQFGTEKVHACYFCSKDYFS</sequence>
<dbReference type="EMBL" id="JACJFM010000062">
    <property type="protein sequence ID" value="MBB1489593.1"/>
    <property type="molecule type" value="Genomic_DNA"/>
</dbReference>
<evidence type="ECO:0000313" key="1">
    <source>
        <dbReference type="EMBL" id="MBB1489593.1"/>
    </source>
</evidence>
<protein>
    <submittedName>
        <fullName evidence="1">Uncharacterized protein</fullName>
    </submittedName>
</protein>
<evidence type="ECO:0000313" key="2">
    <source>
        <dbReference type="Proteomes" id="UP000565262"/>
    </source>
</evidence>
<dbReference type="Proteomes" id="UP000565262">
    <property type="component" value="Unassembled WGS sequence"/>
</dbReference>
<name>A0A839IVY6_9GAMM</name>
<accession>A0A839IVY6</accession>
<organism evidence="1 2">
    <name type="scientific">Oceanospirillum sediminis</name>
    <dbReference type="NCBI Taxonomy" id="2760088"/>
    <lineage>
        <taxon>Bacteria</taxon>
        <taxon>Pseudomonadati</taxon>
        <taxon>Pseudomonadota</taxon>
        <taxon>Gammaproteobacteria</taxon>
        <taxon>Oceanospirillales</taxon>
        <taxon>Oceanospirillaceae</taxon>
        <taxon>Oceanospirillum</taxon>
    </lineage>
</organism>